<name>A0A812I8W8_9DINO</name>
<dbReference type="AlphaFoldDB" id="A0A812I8W8"/>
<dbReference type="EMBL" id="CAJNDS010000202">
    <property type="protein sequence ID" value="CAE7026977.1"/>
    <property type="molecule type" value="Genomic_DNA"/>
</dbReference>
<evidence type="ECO:0000313" key="2">
    <source>
        <dbReference type="Proteomes" id="UP000604046"/>
    </source>
</evidence>
<protein>
    <recommendedName>
        <fullName evidence="3">Cyclin N-terminal domain-containing protein</fullName>
    </recommendedName>
</protein>
<keyword evidence="2" id="KW-1185">Reference proteome</keyword>
<evidence type="ECO:0008006" key="3">
    <source>
        <dbReference type="Google" id="ProtNLM"/>
    </source>
</evidence>
<organism evidence="1 2">
    <name type="scientific">Symbiodinium natans</name>
    <dbReference type="NCBI Taxonomy" id="878477"/>
    <lineage>
        <taxon>Eukaryota</taxon>
        <taxon>Sar</taxon>
        <taxon>Alveolata</taxon>
        <taxon>Dinophyceae</taxon>
        <taxon>Suessiales</taxon>
        <taxon>Symbiodiniaceae</taxon>
        <taxon>Symbiodinium</taxon>
    </lineage>
</organism>
<gene>
    <name evidence="1" type="ORF">SNAT2548_LOCUS3291</name>
</gene>
<sequence length="224" mass="25213">MLPLTCAAVVRLVKKFHGNGNVADQMGSGMWLLSMAKQVLPIQGGRREFSETKLGEHEAEILQTMQWQIREPLQQQLLTVYCRRFGALTSQQYEPEIAWVKQKSMFFARLLLFVEATSTRNPPRKFALGMFCLGLAWRQMLSQECLACLCPDDVQVADWISALQQLNLPGHVEPAPHSLVEELPLIEAATAASRRELQVATRQVVHKLLELRANHPTMLAALNA</sequence>
<evidence type="ECO:0000313" key="1">
    <source>
        <dbReference type="EMBL" id="CAE7026977.1"/>
    </source>
</evidence>
<reference evidence="1" key="1">
    <citation type="submission" date="2021-02" db="EMBL/GenBank/DDBJ databases">
        <authorList>
            <person name="Dougan E. K."/>
            <person name="Rhodes N."/>
            <person name="Thang M."/>
            <person name="Chan C."/>
        </authorList>
    </citation>
    <scope>NUCLEOTIDE SEQUENCE</scope>
</reference>
<proteinExistence type="predicted"/>
<comment type="caution">
    <text evidence="1">The sequence shown here is derived from an EMBL/GenBank/DDBJ whole genome shotgun (WGS) entry which is preliminary data.</text>
</comment>
<dbReference type="Proteomes" id="UP000604046">
    <property type="component" value="Unassembled WGS sequence"/>
</dbReference>
<accession>A0A812I8W8</accession>